<reference evidence="1" key="1">
    <citation type="journal article" date="2014" name="Front. Microbiol.">
        <title>High frequency of phylogenetically diverse reductive dehalogenase-homologous genes in deep subseafloor sedimentary metagenomes.</title>
        <authorList>
            <person name="Kawai M."/>
            <person name="Futagami T."/>
            <person name="Toyoda A."/>
            <person name="Takaki Y."/>
            <person name="Nishi S."/>
            <person name="Hori S."/>
            <person name="Arai W."/>
            <person name="Tsubouchi T."/>
            <person name="Morono Y."/>
            <person name="Uchiyama I."/>
            <person name="Ito T."/>
            <person name="Fujiyama A."/>
            <person name="Inagaki F."/>
            <person name="Takami H."/>
        </authorList>
    </citation>
    <scope>NUCLEOTIDE SEQUENCE</scope>
    <source>
        <strain evidence="1">Expedition CK06-06</strain>
    </source>
</reference>
<sequence>MSSFKLGFLNFINYKIFLEYYIKKEIIDNLEEFNLKKKKDDIKALIDKIIDEKIKELKESYNEKLPEIFRKNSESLQQNITEISSQVEKIENEIRMSLFDLMKADYEDGVTLIPELNLLLNNSRKIL</sequence>
<evidence type="ECO:0000313" key="1">
    <source>
        <dbReference type="EMBL" id="GAG77907.1"/>
    </source>
</evidence>
<dbReference type="AlphaFoldDB" id="X1B9E1"/>
<protein>
    <submittedName>
        <fullName evidence="1">Uncharacterized protein</fullName>
    </submittedName>
</protein>
<proteinExistence type="predicted"/>
<dbReference type="EMBL" id="BART01018776">
    <property type="protein sequence ID" value="GAG77907.1"/>
    <property type="molecule type" value="Genomic_DNA"/>
</dbReference>
<comment type="caution">
    <text evidence="1">The sequence shown here is derived from an EMBL/GenBank/DDBJ whole genome shotgun (WGS) entry which is preliminary data.</text>
</comment>
<gene>
    <name evidence="1" type="ORF">S01H4_35337</name>
</gene>
<name>X1B9E1_9ZZZZ</name>
<organism evidence="1">
    <name type="scientific">marine sediment metagenome</name>
    <dbReference type="NCBI Taxonomy" id="412755"/>
    <lineage>
        <taxon>unclassified sequences</taxon>
        <taxon>metagenomes</taxon>
        <taxon>ecological metagenomes</taxon>
    </lineage>
</organism>
<accession>X1B9E1</accession>